<sequence length="174" mass="19779">MVKEFRKTIYMMLKTLLFSSALLCGAFAQAQTDTTGKSPVRTLSYQEYNAYLKGQASTDMAMVAEMNHYPMPDKVLKLSNQLNLSPVQIKKITDINTQMQRRRVQIGGSVIANEKMLDSLFRTRKMSDGNLIFYTNRHGLYQGELKNAILQACLATEKLLSQQQIAKFEALQKK</sequence>
<feature type="chain" id="PRO_5014141453" description="DUF4142 domain-containing protein" evidence="1">
    <location>
        <begin position="31"/>
        <end position="174"/>
    </location>
</feature>
<comment type="caution">
    <text evidence="2">The sequence shown here is derived from an EMBL/GenBank/DDBJ whole genome shotgun (WGS) entry which is preliminary data.</text>
</comment>
<dbReference type="Gene3D" id="1.20.120.1490">
    <property type="match status" value="1"/>
</dbReference>
<gene>
    <name evidence="2" type="ORF">CLV57_2803</name>
</gene>
<feature type="signal peptide" evidence="1">
    <location>
        <begin position="1"/>
        <end position="30"/>
    </location>
</feature>
<proteinExistence type="predicted"/>
<evidence type="ECO:0000256" key="1">
    <source>
        <dbReference type="SAM" id="SignalP"/>
    </source>
</evidence>
<protein>
    <recommendedName>
        <fullName evidence="4">DUF4142 domain-containing protein</fullName>
    </recommendedName>
</protein>
<dbReference type="EMBL" id="PGFJ01000002">
    <property type="protein sequence ID" value="PJJ79667.1"/>
    <property type="molecule type" value="Genomic_DNA"/>
</dbReference>
<dbReference type="Proteomes" id="UP000242687">
    <property type="component" value="Unassembled WGS sequence"/>
</dbReference>
<keyword evidence="1" id="KW-0732">Signal</keyword>
<dbReference type="AlphaFoldDB" id="A0A2H9VMV4"/>
<evidence type="ECO:0000313" key="2">
    <source>
        <dbReference type="EMBL" id="PJJ79667.1"/>
    </source>
</evidence>
<name>A0A2H9VMV4_9SPHI</name>
<reference evidence="2 3" key="1">
    <citation type="submission" date="2017-11" db="EMBL/GenBank/DDBJ databases">
        <title>Genomic Encyclopedia of Archaeal and Bacterial Type Strains, Phase II (KMG-II): From Individual Species to Whole Genera.</title>
        <authorList>
            <person name="Goeker M."/>
        </authorList>
    </citation>
    <scope>NUCLEOTIDE SEQUENCE [LARGE SCALE GENOMIC DNA]</scope>
    <source>
        <strain evidence="2 3">DSM 28175</strain>
    </source>
</reference>
<evidence type="ECO:0000313" key="3">
    <source>
        <dbReference type="Proteomes" id="UP000242687"/>
    </source>
</evidence>
<keyword evidence="3" id="KW-1185">Reference proteome</keyword>
<evidence type="ECO:0008006" key="4">
    <source>
        <dbReference type="Google" id="ProtNLM"/>
    </source>
</evidence>
<dbReference type="RefSeq" id="WP_100341986.1">
    <property type="nucleotide sequence ID" value="NZ_PGFJ01000002.1"/>
</dbReference>
<organism evidence="2 3">
    <name type="scientific">Mucilaginibacter auburnensis</name>
    <dbReference type="NCBI Taxonomy" id="1457233"/>
    <lineage>
        <taxon>Bacteria</taxon>
        <taxon>Pseudomonadati</taxon>
        <taxon>Bacteroidota</taxon>
        <taxon>Sphingobacteriia</taxon>
        <taxon>Sphingobacteriales</taxon>
        <taxon>Sphingobacteriaceae</taxon>
        <taxon>Mucilaginibacter</taxon>
    </lineage>
</organism>
<accession>A0A2H9VMV4</accession>
<dbReference type="OrthoDB" id="1524432at2"/>